<dbReference type="GO" id="GO:0003700">
    <property type="term" value="F:DNA-binding transcription factor activity"/>
    <property type="evidence" value="ECO:0007669"/>
    <property type="project" value="InterPro"/>
</dbReference>
<evidence type="ECO:0000313" key="10">
    <source>
        <dbReference type="Ensembl" id="ENSDCDP00010038688.1"/>
    </source>
</evidence>
<dbReference type="GeneID" id="114768442"/>
<dbReference type="GO" id="GO:0045944">
    <property type="term" value="P:positive regulation of transcription by RNA polymerase II"/>
    <property type="evidence" value="ECO:0007669"/>
    <property type="project" value="TreeGrafter"/>
</dbReference>
<dbReference type="GO" id="GO:0046983">
    <property type="term" value="F:protein dimerization activity"/>
    <property type="evidence" value="ECO:0007669"/>
    <property type="project" value="InterPro"/>
</dbReference>
<accession>A0AAY4CZX9</accession>
<dbReference type="FunFam" id="4.10.280.10:FF:000052">
    <property type="entry name" value="Protein atonal homolog 8"/>
    <property type="match status" value="1"/>
</dbReference>
<evidence type="ECO:0000256" key="5">
    <source>
        <dbReference type="ARBA" id="ARBA00023163"/>
    </source>
</evidence>
<dbReference type="InterPro" id="IPR011598">
    <property type="entry name" value="bHLH_dom"/>
</dbReference>
<dbReference type="AlphaFoldDB" id="A0AAY4CZX9"/>
<dbReference type="Gene3D" id="4.10.280.10">
    <property type="entry name" value="Helix-loop-helix DNA-binding domain"/>
    <property type="match status" value="1"/>
</dbReference>
<evidence type="ECO:0000256" key="8">
    <source>
        <dbReference type="SAM" id="MobiDB-lite"/>
    </source>
</evidence>
<dbReference type="Proteomes" id="UP000694580">
    <property type="component" value="Chromosome 18"/>
</dbReference>
<evidence type="ECO:0000256" key="4">
    <source>
        <dbReference type="ARBA" id="ARBA00023125"/>
    </source>
</evidence>
<evidence type="ECO:0000256" key="7">
    <source>
        <dbReference type="ARBA" id="ARBA00076520"/>
    </source>
</evidence>
<keyword evidence="5" id="KW-0804">Transcription</keyword>
<keyword evidence="4" id="KW-0238">DNA-binding</keyword>
<dbReference type="RefSeq" id="XP_028816564.1">
    <property type="nucleotide sequence ID" value="XM_028960731.1"/>
</dbReference>
<dbReference type="GeneTree" id="ENSGT00940000161151"/>
<evidence type="ECO:0000256" key="3">
    <source>
        <dbReference type="ARBA" id="ARBA00023015"/>
    </source>
</evidence>
<comment type="subcellular location">
    <subcellularLocation>
        <location evidence="2">Cytoplasm</location>
    </subcellularLocation>
    <subcellularLocation>
        <location evidence="1">Nucleus speckle</location>
    </subcellularLocation>
</comment>
<gene>
    <name evidence="10" type="primary">ATOH8</name>
</gene>
<dbReference type="Pfam" id="PF00010">
    <property type="entry name" value="HLH"/>
    <property type="match status" value="1"/>
</dbReference>
<dbReference type="PANTHER" id="PTHR19290">
    <property type="entry name" value="BASIC HELIX-LOOP-HELIX PROTEIN NEUROGENIN-RELATED"/>
    <property type="match status" value="1"/>
</dbReference>
<dbReference type="CDD" id="cd11421">
    <property type="entry name" value="bHLH_TS_ATOH8"/>
    <property type="match status" value="1"/>
</dbReference>
<reference evidence="10" key="3">
    <citation type="submission" date="2025-09" db="UniProtKB">
        <authorList>
            <consortium name="Ensembl"/>
        </authorList>
    </citation>
    <scope>IDENTIFICATION</scope>
</reference>
<reference evidence="10" key="2">
    <citation type="submission" date="2025-08" db="UniProtKB">
        <authorList>
            <consortium name="Ensembl"/>
        </authorList>
    </citation>
    <scope>IDENTIFICATION</scope>
</reference>
<dbReference type="SMART" id="SM00353">
    <property type="entry name" value="HLH"/>
    <property type="match status" value="1"/>
</dbReference>
<dbReference type="InterPro" id="IPR036638">
    <property type="entry name" value="HLH_DNA-bd_sf"/>
</dbReference>
<keyword evidence="3" id="KW-0805">Transcription regulation</keyword>
<dbReference type="InterPro" id="IPR032660">
    <property type="entry name" value="ATOH8_bHLH"/>
</dbReference>
<dbReference type="PANTHER" id="PTHR19290:SF102">
    <property type="entry name" value="TRANSCRIPTION FACTOR ATOH8"/>
    <property type="match status" value="1"/>
</dbReference>
<organism evidence="10 11">
    <name type="scientific">Denticeps clupeoides</name>
    <name type="common">denticle herring</name>
    <dbReference type="NCBI Taxonomy" id="299321"/>
    <lineage>
        <taxon>Eukaryota</taxon>
        <taxon>Metazoa</taxon>
        <taxon>Chordata</taxon>
        <taxon>Craniata</taxon>
        <taxon>Vertebrata</taxon>
        <taxon>Euteleostomi</taxon>
        <taxon>Actinopterygii</taxon>
        <taxon>Neopterygii</taxon>
        <taxon>Teleostei</taxon>
        <taxon>Clupei</taxon>
        <taxon>Clupeiformes</taxon>
        <taxon>Denticipitoidei</taxon>
        <taxon>Denticipitidae</taxon>
        <taxon>Denticeps</taxon>
    </lineage>
</organism>
<dbReference type="Ensembl" id="ENSDCDT00010048356.1">
    <property type="protein sequence ID" value="ENSDCDP00010038688.1"/>
    <property type="gene ID" value="ENSDCDG00010025000.1"/>
</dbReference>
<evidence type="ECO:0000256" key="1">
    <source>
        <dbReference type="ARBA" id="ARBA00004324"/>
    </source>
</evidence>
<dbReference type="GO" id="GO:0016607">
    <property type="term" value="C:nuclear speck"/>
    <property type="evidence" value="ECO:0007669"/>
    <property type="project" value="UniProtKB-SubCell"/>
</dbReference>
<evidence type="ECO:0000259" key="9">
    <source>
        <dbReference type="PROSITE" id="PS50888"/>
    </source>
</evidence>
<dbReference type="GO" id="GO:0048646">
    <property type="term" value="P:anatomical structure formation involved in morphogenesis"/>
    <property type="evidence" value="ECO:0007669"/>
    <property type="project" value="UniProtKB-ARBA"/>
</dbReference>
<feature type="region of interest" description="Disordered" evidence="8">
    <location>
        <begin position="44"/>
        <end position="66"/>
    </location>
</feature>
<dbReference type="PROSITE" id="PS50888">
    <property type="entry name" value="BHLH"/>
    <property type="match status" value="1"/>
</dbReference>
<feature type="domain" description="BHLH" evidence="9">
    <location>
        <begin position="137"/>
        <end position="189"/>
    </location>
</feature>
<dbReference type="GO" id="GO:0070888">
    <property type="term" value="F:E-box binding"/>
    <property type="evidence" value="ECO:0007669"/>
    <property type="project" value="TreeGrafter"/>
</dbReference>
<proteinExistence type="predicted"/>
<evidence type="ECO:0000313" key="11">
    <source>
        <dbReference type="Proteomes" id="UP000694580"/>
    </source>
</evidence>
<dbReference type="GO" id="GO:0005737">
    <property type="term" value="C:cytoplasm"/>
    <property type="evidence" value="ECO:0007669"/>
    <property type="project" value="UniProtKB-SubCell"/>
</dbReference>
<protein>
    <recommendedName>
        <fullName evidence="7">Protein atonal homolog 8</fullName>
    </recommendedName>
</protein>
<sequence>MRHGGRFLAPLQIQDDPCPAMRNPHLHADADADAAWKDAHAVRKLKRKSREPLRRAAGGDPAEEPVGGRCAALDMRIGAPQPAQPFPQATSADDHPFPRSRTLLAPAVVVGAAAESPRRRLGDAAGVVTEIKAIQQSRRLLANARERTRVHTISAAFEALRKQVPCYSYGQKLSKLAILRIACNYILSLAQLADLDYTPDHSNMSFRECVEQCTRTLQAEGRSKKRKE</sequence>
<dbReference type="InterPro" id="IPR050359">
    <property type="entry name" value="bHLH_transcription_factors"/>
</dbReference>
<reference evidence="10 11" key="1">
    <citation type="submission" date="2020-06" db="EMBL/GenBank/DDBJ databases">
        <authorList>
            <consortium name="Wellcome Sanger Institute Data Sharing"/>
        </authorList>
    </citation>
    <scope>NUCLEOTIDE SEQUENCE [LARGE SCALE GENOMIC DNA]</scope>
</reference>
<keyword evidence="6" id="KW-0539">Nucleus</keyword>
<name>A0AAY4CZX9_9TELE</name>
<dbReference type="SUPFAM" id="SSF47459">
    <property type="entry name" value="HLH, helix-loop-helix DNA-binding domain"/>
    <property type="match status" value="1"/>
</dbReference>
<evidence type="ECO:0000256" key="2">
    <source>
        <dbReference type="ARBA" id="ARBA00004496"/>
    </source>
</evidence>
<evidence type="ECO:0000256" key="6">
    <source>
        <dbReference type="ARBA" id="ARBA00023242"/>
    </source>
</evidence>
<keyword evidence="11" id="KW-1185">Reference proteome</keyword>